<dbReference type="EC" id="3.1.4.46" evidence="1"/>
<sequence>MQMTQTPFCWSSHFLFLLLLFHSFRPSSTHPPPTKPGEYFSTDYYNDCANSLPSHCGNIMTDDIKYPFRMSNQPSFCGHPDPGFELTCAKDMLSIDIDNKKYHVMKNISYGDRVLQLLDFDLLTDGSSPCPEKISNTSFNFSPQFTYPPEGNQDTNLTMFLNCPDLLPDSPDPFMGFLCPTQCSNRFFGQYSYFTLQSFGQKLPMRDLLANCATTVLLLVSNLNFSPEIFRNGSMNFSKALKIGFSLTWTVDQGWCEDECLKTGGICGSDPNGKKANACFCPSGTMSSGTSCTGKNSMLKNKRVIIGVGAVAAGILALGCLWLLYFPRRKRQQQSSSTLLEVCCWHGKTREDQTIETFLQKHGTVSPKRYSYLEVKKMTNSFHHKLGEGGFGSVFKGNLADGHAVAVKLLNNTRGDGEEFLNEVASIGRTSHINIVTLLGFCFQGSKRALIYDFMPNGSLDKYIYGEDPKTMLCWDKLFRIAVGIARGLEYLHRGCNTRIVHFDIKPHNILLDEDFCPKISDFGLAKFSTHKESIILSMADTRGTIGFIAPEVFSRSFGVVSSKSDVYSYGMMVLEMVGGRKNLKASADRTSEIYFPHWIYEHKDQDGDLQQYGVTTETEEIAKKMILIGLWCIQTRPEDRPSMNKVVEMLEGSIDELQMPPKPYLSSPSRSLQCGSLTRALSE</sequence>
<accession>A0ACB7W581</accession>
<evidence type="ECO:0000313" key="2">
    <source>
        <dbReference type="Proteomes" id="UP000827976"/>
    </source>
</evidence>
<reference evidence="2" key="1">
    <citation type="journal article" date="2022" name="Nat. Commun.">
        <title>Chromosome evolution and the genetic basis of agronomically important traits in greater yam.</title>
        <authorList>
            <person name="Bredeson J.V."/>
            <person name="Lyons J.B."/>
            <person name="Oniyinde I.O."/>
            <person name="Okereke N.R."/>
            <person name="Kolade O."/>
            <person name="Nnabue I."/>
            <person name="Nwadili C.O."/>
            <person name="Hribova E."/>
            <person name="Parker M."/>
            <person name="Nwogha J."/>
            <person name="Shu S."/>
            <person name="Carlson J."/>
            <person name="Kariba R."/>
            <person name="Muthemba S."/>
            <person name="Knop K."/>
            <person name="Barton G.J."/>
            <person name="Sherwood A.V."/>
            <person name="Lopez-Montes A."/>
            <person name="Asiedu R."/>
            <person name="Jamnadass R."/>
            <person name="Muchugi A."/>
            <person name="Goodstein D."/>
            <person name="Egesi C.N."/>
            <person name="Featherston J."/>
            <person name="Asfaw A."/>
            <person name="Simpson G.G."/>
            <person name="Dolezel J."/>
            <person name="Hendre P.S."/>
            <person name="Van Deynze A."/>
            <person name="Kumar P.L."/>
            <person name="Obidiegwu J.E."/>
            <person name="Bhattacharjee R."/>
            <person name="Rokhsar D.S."/>
        </authorList>
    </citation>
    <scope>NUCLEOTIDE SEQUENCE [LARGE SCALE GENOMIC DNA]</scope>
    <source>
        <strain evidence="2">cv. TDa95/00328</strain>
    </source>
</reference>
<dbReference type="Proteomes" id="UP000827976">
    <property type="component" value="Chromosome 5"/>
</dbReference>
<dbReference type="EMBL" id="CM037015">
    <property type="protein sequence ID" value="KAH7682565.1"/>
    <property type="molecule type" value="Genomic_DNA"/>
</dbReference>
<gene>
    <name evidence="1" type="ORF">IHE45_05G130000</name>
</gene>
<protein>
    <submittedName>
        <fullName evidence="1">Glycerophosphodiester phosphodiesterase protein</fullName>
        <ecNumber evidence="1">3.1.4.46</ecNumber>
    </submittedName>
</protein>
<name>A0ACB7W581_DIOAL</name>
<organism evidence="1 2">
    <name type="scientific">Dioscorea alata</name>
    <name type="common">Purple yam</name>
    <dbReference type="NCBI Taxonomy" id="55571"/>
    <lineage>
        <taxon>Eukaryota</taxon>
        <taxon>Viridiplantae</taxon>
        <taxon>Streptophyta</taxon>
        <taxon>Embryophyta</taxon>
        <taxon>Tracheophyta</taxon>
        <taxon>Spermatophyta</taxon>
        <taxon>Magnoliopsida</taxon>
        <taxon>Liliopsida</taxon>
        <taxon>Dioscoreales</taxon>
        <taxon>Dioscoreaceae</taxon>
        <taxon>Dioscorea</taxon>
    </lineage>
</organism>
<keyword evidence="2" id="KW-1185">Reference proteome</keyword>
<comment type="caution">
    <text evidence="1">The sequence shown here is derived from an EMBL/GenBank/DDBJ whole genome shotgun (WGS) entry which is preliminary data.</text>
</comment>
<evidence type="ECO:0000313" key="1">
    <source>
        <dbReference type="EMBL" id="KAH7682565.1"/>
    </source>
</evidence>
<proteinExistence type="predicted"/>
<keyword evidence="1" id="KW-0378">Hydrolase</keyword>